<reference evidence="6" key="1">
    <citation type="submission" date="2016-06" db="EMBL/GenBank/DDBJ databases">
        <title>Parallel loss of symbiosis genes in relatives of nitrogen-fixing non-legume Parasponia.</title>
        <authorList>
            <person name="Van Velzen R."/>
            <person name="Holmer R."/>
            <person name="Bu F."/>
            <person name="Rutten L."/>
            <person name="Van Zeijl A."/>
            <person name="Liu W."/>
            <person name="Santuari L."/>
            <person name="Cao Q."/>
            <person name="Sharma T."/>
            <person name="Shen D."/>
            <person name="Roswanjaya Y."/>
            <person name="Wardhani T."/>
            <person name="Kalhor M.S."/>
            <person name="Jansen J."/>
            <person name="Van den Hoogen J."/>
            <person name="Gungor B."/>
            <person name="Hartog M."/>
            <person name="Hontelez J."/>
            <person name="Verver J."/>
            <person name="Yang W.-C."/>
            <person name="Schijlen E."/>
            <person name="Repin R."/>
            <person name="Schilthuizen M."/>
            <person name="Schranz E."/>
            <person name="Heidstra R."/>
            <person name="Miyata K."/>
            <person name="Fedorova E."/>
            <person name="Kohlen W."/>
            <person name="Bisseling T."/>
            <person name="Smit S."/>
            <person name="Geurts R."/>
        </authorList>
    </citation>
    <scope>NUCLEOTIDE SEQUENCE [LARGE SCALE GENOMIC DNA]</scope>
    <source>
        <strain evidence="6">cv. RG33-2</strain>
    </source>
</reference>
<comment type="caution">
    <text evidence="5">The sequence shown here is derived from an EMBL/GenBank/DDBJ whole genome shotgun (WGS) entry which is preliminary data.</text>
</comment>
<dbReference type="CDD" id="cd00042">
    <property type="entry name" value="CY"/>
    <property type="match status" value="1"/>
</dbReference>
<dbReference type="Pfam" id="PF00031">
    <property type="entry name" value="Cystatin"/>
    <property type="match status" value="1"/>
</dbReference>
<dbReference type="AlphaFoldDB" id="A0A2P5AND4"/>
<evidence type="ECO:0000256" key="2">
    <source>
        <dbReference type="ARBA" id="ARBA00022704"/>
    </source>
</evidence>
<proteinExistence type="predicted"/>
<keyword evidence="6" id="KW-1185">Reference proteome</keyword>
<feature type="compositionally biased region" description="Basic and acidic residues" evidence="3">
    <location>
        <begin position="1"/>
        <end position="18"/>
    </location>
</feature>
<protein>
    <submittedName>
        <fullName evidence="5">Proteinase inhibitor I25, cystatin, conserved region</fullName>
    </submittedName>
</protein>
<keyword evidence="1" id="KW-0646">Protease inhibitor</keyword>
<accession>A0A2P5AND4</accession>
<evidence type="ECO:0000313" key="5">
    <source>
        <dbReference type="EMBL" id="PON38068.1"/>
    </source>
</evidence>
<evidence type="ECO:0000259" key="4">
    <source>
        <dbReference type="Pfam" id="PF00031"/>
    </source>
</evidence>
<dbReference type="InParanoid" id="A0A2P5AND4"/>
<name>A0A2P5AND4_TREOI</name>
<dbReference type="OrthoDB" id="1104139at2759"/>
<evidence type="ECO:0000313" key="6">
    <source>
        <dbReference type="Proteomes" id="UP000237000"/>
    </source>
</evidence>
<dbReference type="Gene3D" id="3.10.450.10">
    <property type="match status" value="1"/>
</dbReference>
<feature type="region of interest" description="Disordered" evidence="3">
    <location>
        <begin position="1"/>
        <end position="21"/>
    </location>
</feature>
<organism evidence="5 6">
    <name type="scientific">Trema orientale</name>
    <name type="common">Charcoal tree</name>
    <name type="synonym">Celtis orientalis</name>
    <dbReference type="NCBI Taxonomy" id="63057"/>
    <lineage>
        <taxon>Eukaryota</taxon>
        <taxon>Viridiplantae</taxon>
        <taxon>Streptophyta</taxon>
        <taxon>Embryophyta</taxon>
        <taxon>Tracheophyta</taxon>
        <taxon>Spermatophyta</taxon>
        <taxon>Magnoliopsida</taxon>
        <taxon>eudicotyledons</taxon>
        <taxon>Gunneridae</taxon>
        <taxon>Pentapetalae</taxon>
        <taxon>rosids</taxon>
        <taxon>fabids</taxon>
        <taxon>Rosales</taxon>
        <taxon>Cannabaceae</taxon>
        <taxon>Trema</taxon>
    </lineage>
</organism>
<feature type="domain" description="Cystatin" evidence="4">
    <location>
        <begin position="74"/>
        <end position="153"/>
    </location>
</feature>
<evidence type="ECO:0000256" key="3">
    <source>
        <dbReference type="SAM" id="MobiDB-lite"/>
    </source>
</evidence>
<dbReference type="EMBL" id="JXTC01000765">
    <property type="protein sequence ID" value="PON38068.1"/>
    <property type="molecule type" value="Genomic_DNA"/>
</dbReference>
<evidence type="ECO:0000256" key="1">
    <source>
        <dbReference type="ARBA" id="ARBA00022690"/>
    </source>
</evidence>
<keyword evidence="2" id="KW-0789">Thiol protease inhibitor</keyword>
<dbReference type="Proteomes" id="UP000237000">
    <property type="component" value="Unassembled WGS sequence"/>
</dbReference>
<dbReference type="InterPro" id="IPR000010">
    <property type="entry name" value="Cystatin_dom"/>
</dbReference>
<sequence>MSTSRDQAKGKAKDKQCAEDTNEYSQILEANKYSKKIDDKQRAENTNEYFKIVGASEGFYDGDWGMDEIDPPEGGIHHVSVDDDLARRSAAFAIDSLRQQEGKNLELKKIVRVNTQSVNGDLFYLTLEATDDQFYEAEVYAGIDWEKEEEEEEDYIFELNFIRNAVHYPQVQYH</sequence>
<gene>
    <name evidence="5" type="ORF">TorRG33x02_345910</name>
</gene>
<dbReference type="SUPFAM" id="SSF54403">
    <property type="entry name" value="Cystatin/monellin"/>
    <property type="match status" value="1"/>
</dbReference>
<dbReference type="InterPro" id="IPR046350">
    <property type="entry name" value="Cystatin_sf"/>
</dbReference>
<dbReference type="GO" id="GO:0004869">
    <property type="term" value="F:cysteine-type endopeptidase inhibitor activity"/>
    <property type="evidence" value="ECO:0007669"/>
    <property type="project" value="UniProtKB-KW"/>
</dbReference>